<proteinExistence type="predicted"/>
<sequence>MHKPLTHKEEELVTHLIMRIINTSEDRNTVRLMTKGQSLVLQKLVLVRKLSYIVNSLLRKKRAKQLEKSPQLVSGKTESDILLQKASELKRIKPKAKRKLNSMLGLIRREFSAQETFAMKETMNITYHQLRLQTGYKMTKRTYLPDKNAFRAVHKNISAGNIQIKLKAFEESKSDKVYEREREVACKDLPASVVNILKKQEKSGT</sequence>
<gene>
    <name evidence="1" type="ORF">RRG08_058382</name>
</gene>
<reference evidence="1" key="1">
    <citation type="journal article" date="2023" name="G3 (Bethesda)">
        <title>A reference genome for the long-term kleptoplast-retaining sea slug Elysia crispata morphotype clarki.</title>
        <authorList>
            <person name="Eastman K.E."/>
            <person name="Pendleton A.L."/>
            <person name="Shaikh M.A."/>
            <person name="Suttiyut T."/>
            <person name="Ogas R."/>
            <person name="Tomko P."/>
            <person name="Gavelis G."/>
            <person name="Widhalm J.R."/>
            <person name="Wisecaver J.H."/>
        </authorList>
    </citation>
    <scope>NUCLEOTIDE SEQUENCE</scope>
    <source>
        <strain evidence="1">ECLA1</strain>
    </source>
</reference>
<organism evidence="1 2">
    <name type="scientific">Elysia crispata</name>
    <name type="common">lettuce slug</name>
    <dbReference type="NCBI Taxonomy" id="231223"/>
    <lineage>
        <taxon>Eukaryota</taxon>
        <taxon>Metazoa</taxon>
        <taxon>Spiralia</taxon>
        <taxon>Lophotrochozoa</taxon>
        <taxon>Mollusca</taxon>
        <taxon>Gastropoda</taxon>
        <taxon>Heterobranchia</taxon>
        <taxon>Euthyneura</taxon>
        <taxon>Panpulmonata</taxon>
        <taxon>Sacoglossa</taxon>
        <taxon>Placobranchoidea</taxon>
        <taxon>Plakobranchidae</taxon>
        <taxon>Elysia</taxon>
    </lineage>
</organism>
<dbReference type="AlphaFoldDB" id="A0AAE0XXC7"/>
<comment type="caution">
    <text evidence="1">The sequence shown here is derived from an EMBL/GenBank/DDBJ whole genome shotgun (WGS) entry which is preliminary data.</text>
</comment>
<dbReference type="EMBL" id="JAWDGP010007405">
    <property type="protein sequence ID" value="KAK3720494.1"/>
    <property type="molecule type" value="Genomic_DNA"/>
</dbReference>
<protein>
    <submittedName>
        <fullName evidence="1">Uncharacterized protein</fullName>
    </submittedName>
</protein>
<accession>A0AAE0XXC7</accession>
<name>A0AAE0XXC7_9GAST</name>
<evidence type="ECO:0000313" key="1">
    <source>
        <dbReference type="EMBL" id="KAK3720494.1"/>
    </source>
</evidence>
<keyword evidence="2" id="KW-1185">Reference proteome</keyword>
<dbReference type="Proteomes" id="UP001283361">
    <property type="component" value="Unassembled WGS sequence"/>
</dbReference>
<evidence type="ECO:0000313" key="2">
    <source>
        <dbReference type="Proteomes" id="UP001283361"/>
    </source>
</evidence>